<sequence>MNFPRALTPSRNDLEYDDFNIQAIDRVPEVWGMGTPFQSDYPFQTALTPEPGPRLLCALPSPPASPFTGQPPQAPSCFPYRACESTQIILPGRNLLHDDHYFAVNKRLKFNLTAAYYDSGLDNIDGKLGPSFSRRRIGTTNQNTEGLGVQSLSPYAHLPEQSGEANVVDSGLLQQNPANDSSSGNRKRKRRDRKCCQNRH</sequence>
<protein>
    <submittedName>
        <fullName evidence="2">Uncharacterized protein</fullName>
    </submittedName>
</protein>
<accession>A0A0C2Y2X6</accession>
<evidence type="ECO:0000256" key="1">
    <source>
        <dbReference type="SAM" id="MobiDB-lite"/>
    </source>
</evidence>
<evidence type="ECO:0000313" key="2">
    <source>
        <dbReference type="EMBL" id="KIM35447.1"/>
    </source>
</evidence>
<feature type="region of interest" description="Disordered" evidence="1">
    <location>
        <begin position="173"/>
        <end position="200"/>
    </location>
</feature>
<organism evidence="2 3">
    <name type="scientific">Hebeloma cylindrosporum</name>
    <dbReference type="NCBI Taxonomy" id="76867"/>
    <lineage>
        <taxon>Eukaryota</taxon>
        <taxon>Fungi</taxon>
        <taxon>Dikarya</taxon>
        <taxon>Basidiomycota</taxon>
        <taxon>Agaricomycotina</taxon>
        <taxon>Agaricomycetes</taxon>
        <taxon>Agaricomycetidae</taxon>
        <taxon>Agaricales</taxon>
        <taxon>Agaricineae</taxon>
        <taxon>Hymenogastraceae</taxon>
        <taxon>Hebeloma</taxon>
    </lineage>
</organism>
<feature type="compositionally biased region" description="Basic residues" evidence="1">
    <location>
        <begin position="185"/>
        <end position="200"/>
    </location>
</feature>
<dbReference type="AlphaFoldDB" id="A0A0C2Y2X6"/>
<dbReference type="EMBL" id="KN831820">
    <property type="protein sequence ID" value="KIM35447.1"/>
    <property type="molecule type" value="Genomic_DNA"/>
</dbReference>
<feature type="compositionally biased region" description="Polar residues" evidence="1">
    <location>
        <begin position="173"/>
        <end position="184"/>
    </location>
</feature>
<dbReference type="Proteomes" id="UP000053424">
    <property type="component" value="Unassembled WGS sequence"/>
</dbReference>
<keyword evidence="3" id="KW-1185">Reference proteome</keyword>
<proteinExistence type="predicted"/>
<name>A0A0C2Y2X6_HEBCY</name>
<gene>
    <name evidence="2" type="ORF">M413DRAFT_32476</name>
</gene>
<dbReference type="HOGENOM" id="CLU_1366399_0_0_1"/>
<reference evidence="3" key="2">
    <citation type="submission" date="2015-01" db="EMBL/GenBank/DDBJ databases">
        <title>Evolutionary Origins and Diversification of the Mycorrhizal Mutualists.</title>
        <authorList>
            <consortium name="DOE Joint Genome Institute"/>
            <consortium name="Mycorrhizal Genomics Consortium"/>
            <person name="Kohler A."/>
            <person name="Kuo A."/>
            <person name="Nagy L.G."/>
            <person name="Floudas D."/>
            <person name="Copeland A."/>
            <person name="Barry K.W."/>
            <person name="Cichocki N."/>
            <person name="Veneault-Fourrey C."/>
            <person name="LaButti K."/>
            <person name="Lindquist E.A."/>
            <person name="Lipzen A."/>
            <person name="Lundell T."/>
            <person name="Morin E."/>
            <person name="Murat C."/>
            <person name="Riley R."/>
            <person name="Ohm R."/>
            <person name="Sun H."/>
            <person name="Tunlid A."/>
            <person name="Henrissat B."/>
            <person name="Grigoriev I.V."/>
            <person name="Hibbett D.S."/>
            <person name="Martin F."/>
        </authorList>
    </citation>
    <scope>NUCLEOTIDE SEQUENCE [LARGE SCALE GENOMIC DNA]</scope>
    <source>
        <strain evidence="3">h7</strain>
    </source>
</reference>
<evidence type="ECO:0000313" key="3">
    <source>
        <dbReference type="Proteomes" id="UP000053424"/>
    </source>
</evidence>
<reference evidence="2 3" key="1">
    <citation type="submission" date="2014-04" db="EMBL/GenBank/DDBJ databases">
        <authorList>
            <consortium name="DOE Joint Genome Institute"/>
            <person name="Kuo A."/>
            <person name="Gay G."/>
            <person name="Dore J."/>
            <person name="Kohler A."/>
            <person name="Nagy L.G."/>
            <person name="Floudas D."/>
            <person name="Copeland A."/>
            <person name="Barry K.W."/>
            <person name="Cichocki N."/>
            <person name="Veneault-Fourrey C."/>
            <person name="LaButti K."/>
            <person name="Lindquist E.A."/>
            <person name="Lipzen A."/>
            <person name="Lundell T."/>
            <person name="Morin E."/>
            <person name="Murat C."/>
            <person name="Sun H."/>
            <person name="Tunlid A."/>
            <person name="Henrissat B."/>
            <person name="Grigoriev I.V."/>
            <person name="Hibbett D.S."/>
            <person name="Martin F."/>
            <person name="Nordberg H.P."/>
            <person name="Cantor M.N."/>
            <person name="Hua S.X."/>
        </authorList>
    </citation>
    <scope>NUCLEOTIDE SEQUENCE [LARGE SCALE GENOMIC DNA]</scope>
    <source>
        <strain evidence="3">h7</strain>
    </source>
</reference>